<dbReference type="SUPFAM" id="SSF51126">
    <property type="entry name" value="Pectin lyase-like"/>
    <property type="match status" value="1"/>
</dbReference>
<name>A0A9D1I8H7_9CLOT</name>
<proteinExistence type="predicted"/>
<dbReference type="InterPro" id="IPR022208">
    <property type="entry name" value="DUF3737"/>
</dbReference>
<organism evidence="1 2">
    <name type="scientific">Candidatus Egerieisoma faecipullorum</name>
    <dbReference type="NCBI Taxonomy" id="2840963"/>
    <lineage>
        <taxon>Bacteria</taxon>
        <taxon>Bacillati</taxon>
        <taxon>Bacillota</taxon>
        <taxon>Clostridia</taxon>
        <taxon>Eubacteriales</taxon>
        <taxon>Clostridiaceae</taxon>
        <taxon>Clostridiaceae incertae sedis</taxon>
        <taxon>Candidatus Egerieisoma</taxon>
    </lineage>
</organism>
<dbReference type="AlphaFoldDB" id="A0A9D1I8H7"/>
<dbReference type="Pfam" id="PF12541">
    <property type="entry name" value="DUF3737"/>
    <property type="match status" value="1"/>
</dbReference>
<accession>A0A9D1I8H7</accession>
<evidence type="ECO:0000313" key="2">
    <source>
        <dbReference type="Proteomes" id="UP000824089"/>
    </source>
</evidence>
<dbReference type="InterPro" id="IPR012334">
    <property type="entry name" value="Pectin_lyas_fold"/>
</dbReference>
<dbReference type="EMBL" id="DVMM01000136">
    <property type="protein sequence ID" value="HIU29939.1"/>
    <property type="molecule type" value="Genomic_DNA"/>
</dbReference>
<reference evidence="1" key="1">
    <citation type="submission" date="2020-10" db="EMBL/GenBank/DDBJ databases">
        <authorList>
            <person name="Gilroy R."/>
        </authorList>
    </citation>
    <scope>NUCLEOTIDE SEQUENCE</scope>
    <source>
        <strain evidence="1">CHK195-4489</strain>
    </source>
</reference>
<dbReference type="Proteomes" id="UP000824089">
    <property type="component" value="Unassembled WGS sequence"/>
</dbReference>
<gene>
    <name evidence="1" type="ORF">IAD50_06560</name>
</gene>
<reference evidence="1" key="2">
    <citation type="journal article" date="2021" name="PeerJ">
        <title>Extensive microbial diversity within the chicken gut microbiome revealed by metagenomics and culture.</title>
        <authorList>
            <person name="Gilroy R."/>
            <person name="Ravi A."/>
            <person name="Getino M."/>
            <person name="Pursley I."/>
            <person name="Horton D.L."/>
            <person name="Alikhan N.F."/>
            <person name="Baker D."/>
            <person name="Gharbi K."/>
            <person name="Hall N."/>
            <person name="Watson M."/>
            <person name="Adriaenssens E.M."/>
            <person name="Foster-Nyarko E."/>
            <person name="Jarju S."/>
            <person name="Secka A."/>
            <person name="Antonio M."/>
            <person name="Oren A."/>
            <person name="Chaudhuri R.R."/>
            <person name="La Ragione R."/>
            <person name="Hildebrand F."/>
            <person name="Pallen M.J."/>
        </authorList>
    </citation>
    <scope>NUCLEOTIDE SEQUENCE</scope>
    <source>
        <strain evidence="1">CHK195-4489</strain>
    </source>
</reference>
<comment type="caution">
    <text evidence="1">The sequence shown here is derived from an EMBL/GenBank/DDBJ whole genome shotgun (WGS) entry which is preliminary data.</text>
</comment>
<dbReference type="Gene3D" id="2.160.20.10">
    <property type="entry name" value="Single-stranded right-handed beta-helix, Pectin lyase-like"/>
    <property type="match status" value="1"/>
</dbReference>
<evidence type="ECO:0000313" key="1">
    <source>
        <dbReference type="EMBL" id="HIU29939.1"/>
    </source>
</evidence>
<dbReference type="InterPro" id="IPR011050">
    <property type="entry name" value="Pectin_lyase_fold/virulence"/>
</dbReference>
<sequence length="284" mass="31972">MASGTVIAARNYDEERALYHLTDAVVRDCSFAGPADGESVLKECRNITVENCRFSLRYPLWHAQNFLLTASELDEKTRAPIWYCTNGKIQDCRIDGVKCLRECLRISVTHSEIHSPEFGWKSAELSISDSEIESEYFLLDSRAVTLDQIRMKGKYSFQYMQDLTIRNSVLDTKDAFWHSKNVTVSDSVVKGEYLGWFSEGLTLINCEISGTQPLCYCKNLKLIHCTMHGADLAFEYSDVDADISGTIDSVKNPRSGKITADSIGEIIREDAVMDCCAEIVIRNT</sequence>
<protein>
    <submittedName>
        <fullName evidence="1">DUF3737 family protein</fullName>
    </submittedName>
</protein>